<comment type="similarity">
    <text evidence="1 7">Belongs to the peptidase M3 family.</text>
</comment>
<evidence type="ECO:0000259" key="9">
    <source>
        <dbReference type="Pfam" id="PF01432"/>
    </source>
</evidence>
<dbReference type="Gene3D" id="3.40.390.10">
    <property type="entry name" value="Collagenase (Catalytic Domain)"/>
    <property type="match status" value="1"/>
</dbReference>
<feature type="domain" description="Peptidase M3A/M3B catalytic" evidence="9">
    <location>
        <begin position="230"/>
        <end position="400"/>
    </location>
</feature>
<dbReference type="KEGG" id="awe:JG540_05715"/>
<dbReference type="InterPro" id="IPR001567">
    <property type="entry name" value="Pept_M3A_M3B_dom"/>
</dbReference>
<dbReference type="PANTHER" id="PTHR43660">
    <property type="entry name" value="DIPEPTIDYL CARBOXYPEPTIDASE"/>
    <property type="match status" value="1"/>
</dbReference>
<evidence type="ECO:0000313" key="11">
    <source>
        <dbReference type="Proteomes" id="UP000595895"/>
    </source>
</evidence>
<accession>A0A7T7S181</accession>
<dbReference type="GO" id="GO:0004180">
    <property type="term" value="F:carboxypeptidase activity"/>
    <property type="evidence" value="ECO:0007669"/>
    <property type="project" value="TreeGrafter"/>
</dbReference>
<keyword evidence="6 7" id="KW-0482">Metalloprotease</keyword>
<name>A0A7T7S181_9ACTO</name>
<dbReference type="InterPro" id="IPR034005">
    <property type="entry name" value="M3A_DCP"/>
</dbReference>
<keyword evidence="11" id="KW-1185">Reference proteome</keyword>
<dbReference type="SUPFAM" id="SSF55486">
    <property type="entry name" value="Metalloproteases ('zincins'), catalytic domain"/>
    <property type="match status" value="1"/>
</dbReference>
<dbReference type="InterPro" id="IPR024079">
    <property type="entry name" value="MetalloPept_cat_dom_sf"/>
</dbReference>
<evidence type="ECO:0000256" key="4">
    <source>
        <dbReference type="ARBA" id="ARBA00022801"/>
    </source>
</evidence>
<reference evidence="10 11" key="1">
    <citation type="submission" date="2020-12" db="EMBL/GenBank/DDBJ databases">
        <authorList>
            <person name="Zhou J."/>
        </authorList>
    </citation>
    <scope>NUCLEOTIDE SEQUENCE [LARGE SCALE GENOMIC DNA]</scope>
    <source>
        <strain evidence="10 11">CCUG 61299</strain>
    </source>
</reference>
<keyword evidence="2 7" id="KW-0645">Protease</keyword>
<dbReference type="GO" id="GO:0005829">
    <property type="term" value="C:cytosol"/>
    <property type="evidence" value="ECO:0007669"/>
    <property type="project" value="TreeGrafter"/>
</dbReference>
<dbReference type="GO" id="GO:0004222">
    <property type="term" value="F:metalloendopeptidase activity"/>
    <property type="evidence" value="ECO:0007669"/>
    <property type="project" value="InterPro"/>
</dbReference>
<dbReference type="Pfam" id="PF01432">
    <property type="entry name" value="Peptidase_M3"/>
    <property type="match status" value="2"/>
</dbReference>
<comment type="cofactor">
    <cofactor evidence="7">
        <name>Zn(2+)</name>
        <dbReference type="ChEBI" id="CHEBI:29105"/>
    </cofactor>
    <text evidence="7">Binds 1 zinc ion.</text>
</comment>
<proteinExistence type="inferred from homology"/>
<dbReference type="GO" id="GO:0006508">
    <property type="term" value="P:proteolysis"/>
    <property type="evidence" value="ECO:0007669"/>
    <property type="project" value="UniProtKB-KW"/>
</dbReference>
<evidence type="ECO:0000256" key="7">
    <source>
        <dbReference type="RuleBase" id="RU003435"/>
    </source>
</evidence>
<feature type="domain" description="Peptidase M3A/M3B catalytic" evidence="9">
    <location>
        <begin position="428"/>
        <end position="706"/>
    </location>
</feature>
<evidence type="ECO:0000256" key="2">
    <source>
        <dbReference type="ARBA" id="ARBA00022670"/>
    </source>
</evidence>
<organism evidence="10 11">
    <name type="scientific">Actinomyces weissii</name>
    <dbReference type="NCBI Taxonomy" id="675090"/>
    <lineage>
        <taxon>Bacteria</taxon>
        <taxon>Bacillati</taxon>
        <taxon>Actinomycetota</taxon>
        <taxon>Actinomycetes</taxon>
        <taxon>Actinomycetales</taxon>
        <taxon>Actinomycetaceae</taxon>
        <taxon>Actinomyces</taxon>
    </lineage>
</organism>
<evidence type="ECO:0000313" key="10">
    <source>
        <dbReference type="EMBL" id="QQM66616.1"/>
    </source>
</evidence>
<evidence type="ECO:0000256" key="1">
    <source>
        <dbReference type="ARBA" id="ARBA00006040"/>
    </source>
</evidence>
<dbReference type="GO" id="GO:0046872">
    <property type="term" value="F:metal ion binding"/>
    <property type="evidence" value="ECO:0007669"/>
    <property type="project" value="UniProtKB-UniRule"/>
</dbReference>
<gene>
    <name evidence="10" type="ORF">JG540_05715</name>
</gene>
<evidence type="ECO:0000256" key="3">
    <source>
        <dbReference type="ARBA" id="ARBA00022723"/>
    </source>
</evidence>
<keyword evidence="3 7" id="KW-0479">Metal-binding</keyword>
<dbReference type="Gene3D" id="1.10.1370.40">
    <property type="match status" value="1"/>
</dbReference>
<dbReference type="InterPro" id="IPR024077">
    <property type="entry name" value="Neurolysin/TOP_dom2"/>
</dbReference>
<keyword evidence="5 7" id="KW-0862">Zinc</keyword>
<dbReference type="EMBL" id="CP066802">
    <property type="protein sequence ID" value="QQM66616.1"/>
    <property type="molecule type" value="Genomic_DNA"/>
</dbReference>
<dbReference type="Gene3D" id="1.10.1370.10">
    <property type="entry name" value="Neurolysin, domain 3"/>
    <property type="match status" value="1"/>
</dbReference>
<sequence>MTDPSTSLSPAVPELDPGNCLAAPWTLDLGLPDFAAVRHQDIEPAVRAGMAQQRAQWEAVATDPAEPSVANTLVPLERSGDLLDRALTVLYSLTAATECPELDELEERLAPELAAHKDAFDLDVRLYRRYKALHDRVLAAQAQGAAPTDAAGAPVDAATARLLRLAVEDFERNGVALQGAEAARLRELNARLTTLTTSIGTRMAKAMHDAGVVNFTLTPALAATEPHSARVELLERSMGRGLSGEHDVRADVLEVAALRAERAQLLGYAHHAETVAAASAARSTEAVSSMLTRLVGPAMANARQEAARYAERMAADPATEPGEDFGPADWRRYEEAERKERFGVDDATLAPYLELWNVVEKGVFYAATALYGITFHERPDLAAHMYDPSVRVWEVRDQQASSAGAPAEAGRAPSAGQEATAEPQAPVLALFVADMFARPGKGGGAWMNELVTQSHLTGRRPVVINCANFEQPESGPTLLSWDQVVTCFHEFGHALHGMFSDTYWPSAAGTSVPQDVVEFPSQVNESWALHPRVLASYAVHVDTGEPLPAGLVQQLRAQGAFGQGYATTEYLGAALLDQAWHTLLPAQVPGSAEQVEDFEHRALQAVGIDDALVPPRYRTTYFQHVFAGYYGAAYYSYIWSEVMDADATDWFRTDGQGAQDGDLGLNRQAGERFRREFLSRGDSRDPLESFESLTGRQPRIEPLLRRRTLD</sequence>
<evidence type="ECO:0000256" key="6">
    <source>
        <dbReference type="ARBA" id="ARBA00023049"/>
    </source>
</evidence>
<dbReference type="Proteomes" id="UP000595895">
    <property type="component" value="Chromosome"/>
</dbReference>
<dbReference type="AlphaFoldDB" id="A0A7T7S181"/>
<evidence type="ECO:0000256" key="8">
    <source>
        <dbReference type="SAM" id="MobiDB-lite"/>
    </source>
</evidence>
<feature type="region of interest" description="Disordered" evidence="8">
    <location>
        <begin position="397"/>
        <end position="419"/>
    </location>
</feature>
<dbReference type="PANTHER" id="PTHR43660:SF1">
    <property type="entry name" value="DIPEPTIDYL CARBOXYPEPTIDASE"/>
    <property type="match status" value="1"/>
</dbReference>
<evidence type="ECO:0000256" key="5">
    <source>
        <dbReference type="ARBA" id="ARBA00022833"/>
    </source>
</evidence>
<protein>
    <submittedName>
        <fullName evidence="10">M3 family metallopeptidase</fullName>
    </submittedName>
</protein>
<dbReference type="InterPro" id="IPR045090">
    <property type="entry name" value="Pept_M3A_M3B"/>
</dbReference>
<dbReference type="RefSeq" id="WP_200274706.1">
    <property type="nucleotide sequence ID" value="NZ_CP066802.1"/>
</dbReference>
<keyword evidence="4 7" id="KW-0378">Hydrolase</keyword>
<dbReference type="CDD" id="cd06456">
    <property type="entry name" value="M3A_DCP"/>
    <property type="match status" value="1"/>
</dbReference>